<evidence type="ECO:0000256" key="1">
    <source>
        <dbReference type="SAM" id="SignalP"/>
    </source>
</evidence>
<reference evidence="3 4" key="1">
    <citation type="submission" date="2015-06" db="EMBL/GenBank/DDBJ databases">
        <title>Talaromyces atroroseus IBT 11181 draft genome.</title>
        <authorList>
            <person name="Rasmussen K.B."/>
            <person name="Rasmussen S."/>
            <person name="Petersen B."/>
            <person name="Sicheritz-Ponten T."/>
            <person name="Mortensen U.H."/>
            <person name="Thrane U."/>
        </authorList>
    </citation>
    <scope>NUCLEOTIDE SEQUENCE [LARGE SCALE GENOMIC DNA]</scope>
    <source>
        <strain evidence="3 4">IBT 11181</strain>
    </source>
</reference>
<name>A0A225ADW2_TALAT</name>
<dbReference type="Pfam" id="PF16173">
    <property type="entry name" value="DUF4874"/>
    <property type="match status" value="1"/>
</dbReference>
<accession>A0A225ADW2</accession>
<comment type="caution">
    <text evidence="3">The sequence shown here is derived from an EMBL/GenBank/DDBJ whole genome shotgun (WGS) entry which is preliminary data.</text>
</comment>
<gene>
    <name evidence="3" type="ORF">UA08_06340</name>
</gene>
<evidence type="ECO:0000259" key="2">
    <source>
        <dbReference type="Pfam" id="PF16173"/>
    </source>
</evidence>
<dbReference type="EMBL" id="LFMY01000009">
    <property type="protein sequence ID" value="OKL58670.1"/>
    <property type="molecule type" value="Genomic_DNA"/>
</dbReference>
<evidence type="ECO:0000313" key="4">
    <source>
        <dbReference type="Proteomes" id="UP000214365"/>
    </source>
</evidence>
<organism evidence="3 4">
    <name type="scientific">Talaromyces atroroseus</name>
    <dbReference type="NCBI Taxonomy" id="1441469"/>
    <lineage>
        <taxon>Eukaryota</taxon>
        <taxon>Fungi</taxon>
        <taxon>Dikarya</taxon>
        <taxon>Ascomycota</taxon>
        <taxon>Pezizomycotina</taxon>
        <taxon>Eurotiomycetes</taxon>
        <taxon>Eurotiomycetidae</taxon>
        <taxon>Eurotiales</taxon>
        <taxon>Trichocomaceae</taxon>
        <taxon>Talaromyces</taxon>
        <taxon>Talaromyces sect. Trachyspermi</taxon>
    </lineage>
</organism>
<dbReference type="AlphaFoldDB" id="A0A225ADW2"/>
<sequence length="307" mass="33061">MKVAGLLAFGAALQQAAAVGFTTYKQIYEGTDNSGEISYSEPDRSTTLFLYIQILPYGGDHSDIISDFKTLAQNYGSQGIAVIPRVRYGFANGTITTEPSSDILLPDVALFAGVFGNITDTIDIPVLQAGFLGEWGEWHDGPYCQARGTADTAEDLEIKGEVVKTLQTSGLKVALRYPQDHSALVNGTRAVTLHDDCIFDGGFGGTDGGTWPTDDYDYWVAYTKEVASNNTFGGEGCNNAGDATYDWSDTSALCGSEGLAAYINSFEMAYLNDETPDPFETIFFGADDDATYAECIDAIQTALEQWS</sequence>
<dbReference type="Proteomes" id="UP000214365">
    <property type="component" value="Unassembled WGS sequence"/>
</dbReference>
<feature type="chain" id="PRO_5013347709" description="DUF4874 domain-containing protein" evidence="1">
    <location>
        <begin position="19"/>
        <end position="307"/>
    </location>
</feature>
<dbReference type="RefSeq" id="XP_020118791.1">
    <property type="nucleotide sequence ID" value="XM_020268652.1"/>
</dbReference>
<dbReference type="InterPro" id="IPR032379">
    <property type="entry name" value="DUF4874"/>
</dbReference>
<feature type="signal peptide" evidence="1">
    <location>
        <begin position="1"/>
        <end position="18"/>
    </location>
</feature>
<keyword evidence="4" id="KW-1185">Reference proteome</keyword>
<keyword evidence="1" id="KW-0732">Signal</keyword>
<dbReference type="OrthoDB" id="6085154at2759"/>
<evidence type="ECO:0000313" key="3">
    <source>
        <dbReference type="EMBL" id="OKL58670.1"/>
    </source>
</evidence>
<dbReference type="GeneID" id="31006096"/>
<proteinExistence type="predicted"/>
<protein>
    <recommendedName>
        <fullName evidence="2">DUF4874 domain-containing protein</fullName>
    </recommendedName>
</protein>
<feature type="domain" description="DUF4874" evidence="2">
    <location>
        <begin position="64"/>
        <end position="179"/>
    </location>
</feature>